<protein>
    <submittedName>
        <fullName evidence="13">Porin</fullName>
    </submittedName>
</protein>
<dbReference type="InterPro" id="IPR002299">
    <property type="entry name" value="Porin_Neis"/>
</dbReference>
<dbReference type="PANTHER" id="PTHR34501:SF9">
    <property type="entry name" value="MAJOR OUTER MEMBRANE PROTEIN P.IA"/>
    <property type="match status" value="1"/>
</dbReference>
<evidence type="ECO:0000313" key="13">
    <source>
        <dbReference type="EMBL" id="BBF23588.1"/>
    </source>
</evidence>
<evidence type="ECO:0000256" key="5">
    <source>
        <dbReference type="ARBA" id="ARBA00022692"/>
    </source>
</evidence>
<dbReference type="Pfam" id="PF13609">
    <property type="entry name" value="Porin_4"/>
    <property type="match status" value="1"/>
</dbReference>
<keyword evidence="8" id="KW-0626">Porin</keyword>
<dbReference type="PRINTS" id="PR00184">
    <property type="entry name" value="NEISSPPORIN"/>
</dbReference>
<evidence type="ECO:0000256" key="4">
    <source>
        <dbReference type="ARBA" id="ARBA00022452"/>
    </source>
</evidence>
<evidence type="ECO:0000259" key="12">
    <source>
        <dbReference type="Pfam" id="PF13609"/>
    </source>
</evidence>
<dbReference type="GO" id="GO:0034220">
    <property type="term" value="P:monoatomic ion transmembrane transport"/>
    <property type="evidence" value="ECO:0007669"/>
    <property type="project" value="InterPro"/>
</dbReference>
<evidence type="ECO:0000256" key="7">
    <source>
        <dbReference type="ARBA" id="ARBA00023065"/>
    </source>
</evidence>
<keyword evidence="6 11" id="KW-0732">Signal</keyword>
<accession>A0A2Z6IED9</accession>
<keyword evidence="10" id="KW-0998">Cell outer membrane</keyword>
<keyword evidence="5" id="KW-0812">Transmembrane</keyword>
<dbReference type="RefSeq" id="WP_120177179.1">
    <property type="nucleotide sequence ID" value="NZ_AP018786.1"/>
</dbReference>
<evidence type="ECO:0000256" key="11">
    <source>
        <dbReference type="SAM" id="SignalP"/>
    </source>
</evidence>
<feature type="domain" description="Porin" evidence="12">
    <location>
        <begin position="8"/>
        <end position="360"/>
    </location>
</feature>
<dbReference type="GO" id="GO:0009279">
    <property type="term" value="C:cell outer membrane"/>
    <property type="evidence" value="ECO:0007669"/>
    <property type="project" value="UniProtKB-SubCell"/>
</dbReference>
<organism evidence="13 14">
    <name type="scientific">Sutterella megalosphaeroides</name>
    <dbReference type="NCBI Taxonomy" id="2494234"/>
    <lineage>
        <taxon>Bacteria</taxon>
        <taxon>Pseudomonadati</taxon>
        <taxon>Pseudomonadota</taxon>
        <taxon>Betaproteobacteria</taxon>
        <taxon>Burkholderiales</taxon>
        <taxon>Sutterellaceae</taxon>
        <taxon>Sutterella</taxon>
    </lineage>
</organism>
<dbReference type="EMBL" id="AP018786">
    <property type="protein sequence ID" value="BBF23588.1"/>
    <property type="molecule type" value="Genomic_DNA"/>
</dbReference>
<proteinExistence type="predicted"/>
<comment type="subunit">
    <text evidence="2">Homotrimer.</text>
</comment>
<dbReference type="InterPro" id="IPR050298">
    <property type="entry name" value="Gram-neg_bact_OMP"/>
</dbReference>
<evidence type="ECO:0000256" key="2">
    <source>
        <dbReference type="ARBA" id="ARBA00011233"/>
    </source>
</evidence>
<gene>
    <name evidence="13" type="ORF">SUTMEG_14790</name>
</gene>
<keyword evidence="4" id="KW-1134">Transmembrane beta strand</keyword>
<evidence type="ECO:0000256" key="8">
    <source>
        <dbReference type="ARBA" id="ARBA00023114"/>
    </source>
</evidence>
<dbReference type="PRINTS" id="PR00182">
    <property type="entry name" value="ECOLNEIPORIN"/>
</dbReference>
<dbReference type="Proteomes" id="UP000271003">
    <property type="component" value="Chromosome"/>
</dbReference>
<dbReference type="PANTHER" id="PTHR34501">
    <property type="entry name" value="PROTEIN YDDL-RELATED"/>
    <property type="match status" value="1"/>
</dbReference>
<dbReference type="CDD" id="cd00342">
    <property type="entry name" value="gram_neg_porins"/>
    <property type="match status" value="1"/>
</dbReference>
<dbReference type="InterPro" id="IPR001702">
    <property type="entry name" value="Porin_Gram-ve"/>
</dbReference>
<dbReference type="GO" id="GO:0015288">
    <property type="term" value="F:porin activity"/>
    <property type="evidence" value="ECO:0007669"/>
    <property type="project" value="UniProtKB-KW"/>
</dbReference>
<dbReference type="Gene3D" id="2.40.160.10">
    <property type="entry name" value="Porin"/>
    <property type="match status" value="1"/>
</dbReference>
<evidence type="ECO:0000256" key="6">
    <source>
        <dbReference type="ARBA" id="ARBA00022729"/>
    </source>
</evidence>
<evidence type="ECO:0000256" key="9">
    <source>
        <dbReference type="ARBA" id="ARBA00023136"/>
    </source>
</evidence>
<evidence type="ECO:0000256" key="1">
    <source>
        <dbReference type="ARBA" id="ARBA00004571"/>
    </source>
</evidence>
<reference evidence="13 14" key="1">
    <citation type="journal article" date="2018" name="Int. J. Syst. Evol. Microbiol.">
        <title>Mesosutterella multiformis gen. nov., sp. nov., a member of the family Sutterellaceae and Sutterella megalosphaeroides sp. nov., isolated from human faeces.</title>
        <authorList>
            <person name="Sakamoto M."/>
            <person name="Ikeyama N."/>
            <person name="Kunihiro T."/>
            <person name="Iino T."/>
            <person name="Yuki M."/>
            <person name="Ohkuma M."/>
        </authorList>
    </citation>
    <scope>NUCLEOTIDE SEQUENCE [LARGE SCALE GENOMIC DNA]</scope>
    <source>
        <strain evidence="13 14">6FBBBH3</strain>
    </source>
</reference>
<keyword evidence="7" id="KW-0406">Ion transport</keyword>
<evidence type="ECO:0000256" key="10">
    <source>
        <dbReference type="ARBA" id="ARBA00023237"/>
    </source>
</evidence>
<dbReference type="InterPro" id="IPR023614">
    <property type="entry name" value="Porin_dom_sf"/>
</dbReference>
<dbReference type="AlphaFoldDB" id="A0A2Z6IED9"/>
<name>A0A2Z6IED9_9BURK</name>
<dbReference type="KEGG" id="sutt:SUTMEG_14790"/>
<keyword evidence="3" id="KW-0813">Transport</keyword>
<keyword evidence="14" id="KW-1185">Reference proteome</keyword>
<keyword evidence="9" id="KW-0472">Membrane</keyword>
<feature type="signal peptide" evidence="11">
    <location>
        <begin position="1"/>
        <end position="21"/>
    </location>
</feature>
<comment type="subcellular location">
    <subcellularLocation>
        <location evidence="1">Cell outer membrane</location>
        <topology evidence="1">Multi-pass membrane protein</topology>
    </subcellularLocation>
</comment>
<evidence type="ECO:0000256" key="3">
    <source>
        <dbReference type="ARBA" id="ARBA00022448"/>
    </source>
</evidence>
<dbReference type="GO" id="GO:0046930">
    <property type="term" value="C:pore complex"/>
    <property type="evidence" value="ECO:0007669"/>
    <property type="project" value="UniProtKB-KW"/>
</dbReference>
<sequence length="383" mass="40452">MFKKSLAAVAVLAAFAGSAYAADVTMYGRVDLGLRYTNTDADVAGQDDVSKFEMASGNYTGSRFGLKGEEDLGNGLKVGFVLENGFDADDGSFDSNGDDKIFGRQASLHLKGSFGEVAFGRMGIMNSTAGTFGIGQLSSLETGWGEVGNQNLIWGAGFSSRYDNMVTYATPEFAGAKVIAQYSFGKSHSPDADDETTQVEGKPTTDRYAGIGVTYNANNLALRAIVDTINKKSGDVNLGADYKDVDDTVRVTVGGSYDFGVVKPFLAASYFKDGTVGAMAGVGGNSAGIYDGYGFVLGADAPLFGGTLNATVGYLKADEQNLDAGVKAEDIDRFIVGAGYEYKLSKRTLVYVDAGYGQDDIDNRTNGDKPAYFQAAFGMAHYF</sequence>
<dbReference type="OrthoDB" id="8520696at2"/>
<dbReference type="SUPFAM" id="SSF56935">
    <property type="entry name" value="Porins"/>
    <property type="match status" value="1"/>
</dbReference>
<feature type="chain" id="PRO_5016288166" evidence="11">
    <location>
        <begin position="22"/>
        <end position="383"/>
    </location>
</feature>
<dbReference type="InterPro" id="IPR033900">
    <property type="entry name" value="Gram_neg_porin_domain"/>
</dbReference>
<evidence type="ECO:0000313" key="14">
    <source>
        <dbReference type="Proteomes" id="UP000271003"/>
    </source>
</evidence>